<proteinExistence type="predicted"/>
<dbReference type="Proteomes" id="UP000266861">
    <property type="component" value="Unassembled WGS sequence"/>
</dbReference>
<dbReference type="AlphaFoldDB" id="A0A397H888"/>
<accession>A0A397H888</accession>
<feature type="region of interest" description="Disordered" evidence="1">
    <location>
        <begin position="1"/>
        <end position="25"/>
    </location>
</feature>
<feature type="region of interest" description="Disordered" evidence="1">
    <location>
        <begin position="63"/>
        <end position="121"/>
    </location>
</feature>
<evidence type="ECO:0000256" key="1">
    <source>
        <dbReference type="SAM" id="MobiDB-lite"/>
    </source>
</evidence>
<evidence type="ECO:0000313" key="3">
    <source>
        <dbReference type="Proteomes" id="UP000266861"/>
    </source>
</evidence>
<gene>
    <name evidence="2" type="ORF">Glove_382g28</name>
</gene>
<protein>
    <submittedName>
        <fullName evidence="2">Uncharacterized protein</fullName>
    </submittedName>
</protein>
<dbReference type="EMBL" id="PQFF01000342">
    <property type="protein sequence ID" value="RHZ57866.1"/>
    <property type="molecule type" value="Genomic_DNA"/>
</dbReference>
<dbReference type="OrthoDB" id="2384959at2759"/>
<comment type="caution">
    <text evidence="2">The sequence shown here is derived from an EMBL/GenBank/DDBJ whole genome shotgun (WGS) entry which is preliminary data.</text>
</comment>
<feature type="compositionally biased region" description="Polar residues" evidence="1">
    <location>
        <begin position="106"/>
        <end position="117"/>
    </location>
</feature>
<reference evidence="2 3" key="1">
    <citation type="submission" date="2018-08" db="EMBL/GenBank/DDBJ databases">
        <title>Genome and evolution of the arbuscular mycorrhizal fungus Diversispora epigaea (formerly Glomus versiforme) and its bacterial endosymbionts.</title>
        <authorList>
            <person name="Sun X."/>
            <person name="Fei Z."/>
            <person name="Harrison M."/>
        </authorList>
    </citation>
    <scope>NUCLEOTIDE SEQUENCE [LARGE SCALE GENOMIC DNA]</scope>
    <source>
        <strain evidence="2 3">IT104</strain>
    </source>
</reference>
<keyword evidence="3" id="KW-1185">Reference proteome</keyword>
<name>A0A397H888_9GLOM</name>
<organism evidence="2 3">
    <name type="scientific">Diversispora epigaea</name>
    <dbReference type="NCBI Taxonomy" id="1348612"/>
    <lineage>
        <taxon>Eukaryota</taxon>
        <taxon>Fungi</taxon>
        <taxon>Fungi incertae sedis</taxon>
        <taxon>Mucoromycota</taxon>
        <taxon>Glomeromycotina</taxon>
        <taxon>Glomeromycetes</taxon>
        <taxon>Diversisporales</taxon>
        <taxon>Diversisporaceae</taxon>
        <taxon>Diversispora</taxon>
    </lineage>
</organism>
<evidence type="ECO:0000313" key="2">
    <source>
        <dbReference type="EMBL" id="RHZ57866.1"/>
    </source>
</evidence>
<sequence length="138" mass="16047">MSQKLEKRSEKKSKKSEERSKVFIKWSKESEEKLKKLEEKERASTNWTELAKWIAEGEPYDEHDELNLGDRRNNTNGGRKQTHRKTFYKSSGKGNQEAGEECHPNIPTTGATTTGSKVRQHRNKVVRPNHVFSSIEKY</sequence>